<evidence type="ECO:0000313" key="4">
    <source>
        <dbReference type="EMBL" id="TFY68839.1"/>
    </source>
</evidence>
<keyword evidence="1" id="KW-0732">Signal</keyword>
<dbReference type="RefSeq" id="XP_047775484.1">
    <property type="nucleotide sequence ID" value="XM_047926096.1"/>
</dbReference>
<dbReference type="InterPro" id="IPR001509">
    <property type="entry name" value="Epimerase_deHydtase"/>
</dbReference>
<evidence type="ECO:0000313" key="6">
    <source>
        <dbReference type="Proteomes" id="UP000814176"/>
    </source>
</evidence>
<dbReference type="Pfam" id="PF01370">
    <property type="entry name" value="Epimerase"/>
    <property type="match status" value="1"/>
</dbReference>
<dbReference type="GO" id="GO:0005737">
    <property type="term" value="C:cytoplasm"/>
    <property type="evidence" value="ECO:0007669"/>
    <property type="project" value="TreeGrafter"/>
</dbReference>
<dbReference type="Proteomes" id="UP000298390">
    <property type="component" value="Unassembled WGS sequence"/>
</dbReference>
<feature type="signal peptide" evidence="1">
    <location>
        <begin position="1"/>
        <end position="19"/>
    </location>
</feature>
<gene>
    <name evidence="3" type="ORF">C8Q71DRAFT_815080</name>
    <name evidence="4" type="ORF">EVJ58_g778</name>
</gene>
<organism evidence="4 5">
    <name type="scientific">Rhodofomes roseus</name>
    <dbReference type="NCBI Taxonomy" id="34475"/>
    <lineage>
        <taxon>Eukaryota</taxon>
        <taxon>Fungi</taxon>
        <taxon>Dikarya</taxon>
        <taxon>Basidiomycota</taxon>
        <taxon>Agaricomycotina</taxon>
        <taxon>Agaricomycetes</taxon>
        <taxon>Polyporales</taxon>
        <taxon>Rhodofomes</taxon>
    </lineage>
</organism>
<feature type="domain" description="NAD-dependent epimerase/dehydratase" evidence="2">
    <location>
        <begin position="3"/>
        <end position="210"/>
    </location>
</feature>
<dbReference type="STRING" id="34475.A0A4Y9Z662"/>
<feature type="chain" id="PRO_5021389937" evidence="1">
    <location>
        <begin position="20"/>
        <end position="308"/>
    </location>
</feature>
<dbReference type="InterPro" id="IPR051783">
    <property type="entry name" value="NAD(P)-dependent_oxidoreduct"/>
</dbReference>
<dbReference type="PANTHER" id="PTHR48079:SF3">
    <property type="entry name" value="NAD-DEPENDENT EPIMERASE_DEHYDRATASE DOMAIN-CONTAINING PROTEIN"/>
    <property type="match status" value="1"/>
</dbReference>
<dbReference type="GO" id="GO:0004029">
    <property type="term" value="F:aldehyde dehydrogenase (NAD+) activity"/>
    <property type="evidence" value="ECO:0007669"/>
    <property type="project" value="TreeGrafter"/>
</dbReference>
<dbReference type="SUPFAM" id="SSF51735">
    <property type="entry name" value="NAD(P)-binding Rossmann-fold domains"/>
    <property type="match status" value="1"/>
</dbReference>
<protein>
    <submittedName>
        <fullName evidence="3">NAD(P)-binding protein</fullName>
    </submittedName>
</protein>
<dbReference type="EMBL" id="JADCUA010000021">
    <property type="protein sequence ID" value="KAH9832566.1"/>
    <property type="molecule type" value="Genomic_DNA"/>
</dbReference>
<dbReference type="EMBL" id="SEKV01000022">
    <property type="protein sequence ID" value="TFY68839.1"/>
    <property type="molecule type" value="Genomic_DNA"/>
</dbReference>
<keyword evidence="6" id="KW-1185">Reference proteome</keyword>
<dbReference type="Gene3D" id="3.40.50.720">
    <property type="entry name" value="NAD(P)-binding Rossmann-like Domain"/>
    <property type="match status" value="1"/>
</dbReference>
<evidence type="ECO:0000313" key="5">
    <source>
        <dbReference type="Proteomes" id="UP000298390"/>
    </source>
</evidence>
<name>A0A4Y9Z662_9APHY</name>
<sequence length="308" mass="33291">MKVLVVGASGFIGLPVAQALVRAGHVVYGVTRLESKAKALAAEEIIPIVAPVEDPSIWLPQVATLDVVIEAIGGPDVKVLSEKLLNAVTEAATQYRPPSAPKLAYIYTSGSWVHGSSRKHIISDTTPITQSVDLVAWRPSLEQRVVTNPYLNGIVVRPALLYGRSASVLGMLFKTAHEGKVKWFGTPGGRYSTIHQDDLGELYRLAAEKAAIVGGQLFDAANDSSESVDDILQRLVEVSGAQGYEYIPPTNLFEKAIATTSLLLRPYLARSLLGWQPRKAGLVDHLEIYYDAWKATAESATLESDFIG</sequence>
<dbReference type="GeneID" id="72006828"/>
<evidence type="ECO:0000256" key="1">
    <source>
        <dbReference type="SAM" id="SignalP"/>
    </source>
</evidence>
<dbReference type="Proteomes" id="UP000814176">
    <property type="component" value="Unassembled WGS sequence"/>
</dbReference>
<dbReference type="InterPro" id="IPR036291">
    <property type="entry name" value="NAD(P)-bd_dom_sf"/>
</dbReference>
<accession>A0A4Y9Z662</accession>
<dbReference type="AlphaFoldDB" id="A0A4Y9Z662"/>
<dbReference type="OrthoDB" id="10000533at2759"/>
<comment type="caution">
    <text evidence="4">The sequence shown here is derived from an EMBL/GenBank/DDBJ whole genome shotgun (WGS) entry which is preliminary data.</text>
</comment>
<proteinExistence type="predicted"/>
<evidence type="ECO:0000259" key="2">
    <source>
        <dbReference type="Pfam" id="PF01370"/>
    </source>
</evidence>
<evidence type="ECO:0000313" key="3">
    <source>
        <dbReference type="EMBL" id="KAH9832566.1"/>
    </source>
</evidence>
<reference evidence="4 5" key="1">
    <citation type="submission" date="2019-01" db="EMBL/GenBank/DDBJ databases">
        <title>Genome sequencing of the rare red list fungi Fomitopsis rosea.</title>
        <authorList>
            <person name="Buettner E."/>
            <person name="Kellner H."/>
        </authorList>
    </citation>
    <scope>NUCLEOTIDE SEQUENCE [LARGE SCALE GENOMIC DNA]</scope>
    <source>
        <strain evidence="4 5">DSM 105464</strain>
    </source>
</reference>
<reference evidence="3 6" key="2">
    <citation type="journal article" date="2021" name="Environ. Microbiol.">
        <title>Gene family expansions and transcriptome signatures uncover fungal adaptations to wood decay.</title>
        <authorList>
            <person name="Hage H."/>
            <person name="Miyauchi S."/>
            <person name="Viragh M."/>
            <person name="Drula E."/>
            <person name="Min B."/>
            <person name="Chaduli D."/>
            <person name="Navarro D."/>
            <person name="Favel A."/>
            <person name="Norest M."/>
            <person name="Lesage-Meessen L."/>
            <person name="Balint B."/>
            <person name="Merenyi Z."/>
            <person name="de Eugenio L."/>
            <person name="Morin E."/>
            <person name="Martinez A.T."/>
            <person name="Baldrian P."/>
            <person name="Stursova M."/>
            <person name="Martinez M.J."/>
            <person name="Novotny C."/>
            <person name="Magnuson J.K."/>
            <person name="Spatafora J.W."/>
            <person name="Maurice S."/>
            <person name="Pangilinan J."/>
            <person name="Andreopoulos W."/>
            <person name="LaButti K."/>
            <person name="Hundley H."/>
            <person name="Na H."/>
            <person name="Kuo A."/>
            <person name="Barry K."/>
            <person name="Lipzen A."/>
            <person name="Henrissat B."/>
            <person name="Riley R."/>
            <person name="Ahrendt S."/>
            <person name="Nagy L.G."/>
            <person name="Grigoriev I.V."/>
            <person name="Martin F."/>
            <person name="Rosso M.N."/>
        </authorList>
    </citation>
    <scope>NUCLEOTIDE SEQUENCE [LARGE SCALE GENOMIC DNA]</scope>
    <source>
        <strain evidence="3 6">CIRM-BRFM 1785</strain>
    </source>
</reference>
<dbReference type="PANTHER" id="PTHR48079">
    <property type="entry name" value="PROTEIN YEEZ"/>
    <property type="match status" value="1"/>
</dbReference>